<feature type="transmembrane region" description="Helical" evidence="1">
    <location>
        <begin position="174"/>
        <end position="194"/>
    </location>
</feature>
<dbReference type="Proteomes" id="UP000277236">
    <property type="component" value="Unassembled WGS sequence"/>
</dbReference>
<feature type="transmembrane region" description="Helical" evidence="1">
    <location>
        <begin position="36"/>
        <end position="55"/>
    </location>
</feature>
<protein>
    <recommendedName>
        <fullName evidence="4">DUF1523 family protein</fullName>
    </recommendedName>
</protein>
<dbReference type="Pfam" id="PF07509">
    <property type="entry name" value="DUF1523"/>
    <property type="match status" value="1"/>
</dbReference>
<evidence type="ECO:0000313" key="3">
    <source>
        <dbReference type="Proteomes" id="UP000277236"/>
    </source>
</evidence>
<accession>A0A3M4LRM6</accession>
<evidence type="ECO:0008006" key="4">
    <source>
        <dbReference type="Google" id="ProtNLM"/>
    </source>
</evidence>
<dbReference type="InterPro" id="IPR011088">
    <property type="entry name" value="Phage_phiNM3_A0EWY4"/>
</dbReference>
<evidence type="ECO:0000256" key="1">
    <source>
        <dbReference type="SAM" id="Phobius"/>
    </source>
</evidence>
<dbReference type="AlphaFoldDB" id="A0A3M4LRM6"/>
<proteinExistence type="predicted"/>
<keyword evidence="1" id="KW-0472">Membrane</keyword>
<gene>
    <name evidence="2" type="ORF">ALQ04_05081</name>
</gene>
<keyword evidence="1" id="KW-0812">Transmembrane</keyword>
<keyword evidence="1" id="KW-1133">Transmembrane helix</keyword>
<evidence type="ECO:0000313" key="2">
    <source>
        <dbReference type="EMBL" id="RMQ43651.1"/>
    </source>
</evidence>
<dbReference type="EMBL" id="RBRE01000064">
    <property type="protein sequence ID" value="RMQ43651.1"/>
    <property type="molecule type" value="Genomic_DNA"/>
</dbReference>
<comment type="caution">
    <text evidence="2">The sequence shown here is derived from an EMBL/GenBank/DDBJ whole genome shotgun (WGS) entry which is preliminary data.</text>
</comment>
<reference evidence="2 3" key="1">
    <citation type="submission" date="2018-08" db="EMBL/GenBank/DDBJ databases">
        <title>Recombination of ecologically and evolutionarily significant loci maintains genetic cohesion in the Pseudomonas syringae species complex.</title>
        <authorList>
            <person name="Dillon M."/>
            <person name="Thakur S."/>
            <person name="Almeida R.N.D."/>
            <person name="Weir B.S."/>
            <person name="Guttman D.S."/>
        </authorList>
    </citation>
    <scope>NUCLEOTIDE SEQUENCE [LARGE SCALE GENOMIC DNA]</scope>
    <source>
        <strain evidence="2 3">ICMP 3353</strain>
    </source>
</reference>
<name>A0A3M4LRM6_PSECI</name>
<sequence>MSNFVITVLLQNVRIKAKSRHFTRGNNDMKWLKRSIWLVVFVAFGIGALSLYYVLPRHDVVMVTGVEVKRMDADGVINADNVADGPTRDVYFINTEDPDTKKVVVYRNEDTGWSFPWYFKFDSADTQAKAQGYSRDSQQLAMIRYYGWRIQLLSMFPNITEIQPTITRDEPFPIFNAIFFGVLTLLVLVVVIVVKRRFRKQPRVDGIVRS</sequence>
<organism evidence="2 3">
    <name type="scientific">Pseudomonas cichorii</name>
    <dbReference type="NCBI Taxonomy" id="36746"/>
    <lineage>
        <taxon>Bacteria</taxon>
        <taxon>Pseudomonadati</taxon>
        <taxon>Pseudomonadota</taxon>
        <taxon>Gammaproteobacteria</taxon>
        <taxon>Pseudomonadales</taxon>
        <taxon>Pseudomonadaceae</taxon>
        <taxon>Pseudomonas</taxon>
    </lineage>
</organism>